<evidence type="ECO:0000313" key="1">
    <source>
        <dbReference type="EMBL" id="OLY79962.1"/>
    </source>
</evidence>
<dbReference type="Proteomes" id="UP000187455">
    <property type="component" value="Unassembled WGS sequence"/>
</dbReference>
<organism evidence="1 2">
    <name type="scientific">Smittium mucronatum</name>
    <dbReference type="NCBI Taxonomy" id="133383"/>
    <lineage>
        <taxon>Eukaryota</taxon>
        <taxon>Fungi</taxon>
        <taxon>Fungi incertae sedis</taxon>
        <taxon>Zoopagomycota</taxon>
        <taxon>Kickxellomycotina</taxon>
        <taxon>Harpellomycetes</taxon>
        <taxon>Harpellales</taxon>
        <taxon>Legeriomycetaceae</taxon>
        <taxon>Smittium</taxon>
    </lineage>
</organism>
<comment type="caution">
    <text evidence="1">The sequence shown here is derived from an EMBL/GenBank/DDBJ whole genome shotgun (WGS) entry which is preliminary data.</text>
</comment>
<dbReference type="AlphaFoldDB" id="A0A1R0GST8"/>
<gene>
    <name evidence="1" type="ORF">AYI68_g5953</name>
</gene>
<evidence type="ECO:0000313" key="2">
    <source>
        <dbReference type="Proteomes" id="UP000187455"/>
    </source>
</evidence>
<keyword evidence="2" id="KW-1185">Reference proteome</keyword>
<feature type="non-terminal residue" evidence="1">
    <location>
        <position position="33"/>
    </location>
</feature>
<accession>A0A1R0GST8</accession>
<proteinExistence type="predicted"/>
<name>A0A1R0GST8_9FUNG</name>
<reference evidence="1 2" key="1">
    <citation type="journal article" date="2016" name="Mol. Biol. Evol.">
        <title>Genome-Wide Survey of Gut Fungi (Harpellales) Reveals the First Horizontally Transferred Ubiquitin Gene from a Mosquito Host.</title>
        <authorList>
            <person name="Wang Y."/>
            <person name="White M.M."/>
            <person name="Kvist S."/>
            <person name="Moncalvo J.M."/>
        </authorList>
    </citation>
    <scope>NUCLEOTIDE SEQUENCE [LARGE SCALE GENOMIC DNA]</scope>
    <source>
        <strain evidence="1 2">ALG-7-W6</strain>
    </source>
</reference>
<protein>
    <submittedName>
        <fullName evidence="1">Uncharacterized protein</fullName>
    </submittedName>
</protein>
<dbReference type="EMBL" id="LSSL01003916">
    <property type="protein sequence ID" value="OLY79962.1"/>
    <property type="molecule type" value="Genomic_DNA"/>
</dbReference>
<sequence>MNGFFTLYWIMRKKWCLCGADVDKEGMVWMGGG</sequence>